<keyword evidence="10" id="KW-1185">Reference proteome</keyword>
<evidence type="ECO:0000256" key="7">
    <source>
        <dbReference type="HAMAP-Rule" id="MF_00044"/>
    </source>
</evidence>
<dbReference type="InterPro" id="IPR047090">
    <property type="entry name" value="AspRS_core"/>
</dbReference>
<comment type="similarity">
    <text evidence="1 7">Belongs to the class-II aminoacyl-tRNA synthetase family. Type 1 subfamily.</text>
</comment>
<dbReference type="PANTHER" id="PTHR22594:SF5">
    <property type="entry name" value="ASPARTATE--TRNA LIGASE, MITOCHONDRIAL"/>
    <property type="match status" value="1"/>
</dbReference>
<accession>A0ABU9EBQ2</accession>
<feature type="binding site" evidence="7">
    <location>
        <position position="232"/>
    </location>
    <ligand>
        <name>L-aspartate</name>
        <dbReference type="ChEBI" id="CHEBI:29991"/>
    </ligand>
</feature>
<dbReference type="Pfam" id="PF02938">
    <property type="entry name" value="GAD"/>
    <property type="match status" value="1"/>
</dbReference>
<organism evidence="9 10">
    <name type="scientific">Gaopeijia maritima</name>
    <dbReference type="NCBI Taxonomy" id="3119007"/>
    <lineage>
        <taxon>Bacteria</taxon>
        <taxon>Pseudomonadati</taxon>
        <taxon>Gemmatimonadota</taxon>
        <taxon>Longimicrobiia</taxon>
        <taxon>Gaopeijiales</taxon>
        <taxon>Gaopeijiaceae</taxon>
        <taxon>Gaopeijia</taxon>
    </lineage>
</organism>
<dbReference type="InterPro" id="IPR004115">
    <property type="entry name" value="GAD-like_sf"/>
</dbReference>
<dbReference type="InterPro" id="IPR012340">
    <property type="entry name" value="NA-bd_OB-fold"/>
</dbReference>
<keyword evidence="5 7" id="KW-0648">Protein biosynthesis</keyword>
<feature type="binding site" evidence="7">
    <location>
        <position position="494"/>
    </location>
    <ligand>
        <name>L-aspartate</name>
        <dbReference type="ChEBI" id="CHEBI:29991"/>
    </ligand>
</feature>
<keyword evidence="6 7" id="KW-0030">Aminoacyl-tRNA synthetase</keyword>
<feature type="domain" description="Aminoacyl-transfer RNA synthetases class-II family profile" evidence="8">
    <location>
        <begin position="153"/>
        <end position="560"/>
    </location>
</feature>
<dbReference type="HAMAP" id="MF_00044">
    <property type="entry name" value="Asp_tRNA_synth_type1"/>
    <property type="match status" value="1"/>
</dbReference>
<reference evidence="9 10" key="1">
    <citation type="submission" date="2024-02" db="EMBL/GenBank/DDBJ databases">
        <title>A novel Gemmatimonadota bacterium.</title>
        <authorList>
            <person name="Du Z.-J."/>
            <person name="Ye Y.-Q."/>
        </authorList>
    </citation>
    <scope>NUCLEOTIDE SEQUENCE [LARGE SCALE GENOMIC DNA]</scope>
    <source>
        <strain evidence="9 10">DH-20</strain>
    </source>
</reference>
<dbReference type="NCBIfam" id="TIGR00459">
    <property type="entry name" value="aspS_bact"/>
    <property type="match status" value="1"/>
</dbReference>
<comment type="subunit">
    <text evidence="7">Homodimer.</text>
</comment>
<comment type="catalytic activity">
    <reaction evidence="7">
        <text>tRNA(Asp) + L-aspartate + ATP = L-aspartyl-tRNA(Asp) + AMP + diphosphate</text>
        <dbReference type="Rhea" id="RHEA:19649"/>
        <dbReference type="Rhea" id="RHEA-COMP:9660"/>
        <dbReference type="Rhea" id="RHEA-COMP:9678"/>
        <dbReference type="ChEBI" id="CHEBI:29991"/>
        <dbReference type="ChEBI" id="CHEBI:30616"/>
        <dbReference type="ChEBI" id="CHEBI:33019"/>
        <dbReference type="ChEBI" id="CHEBI:78442"/>
        <dbReference type="ChEBI" id="CHEBI:78516"/>
        <dbReference type="ChEBI" id="CHEBI:456215"/>
        <dbReference type="EC" id="6.1.1.12"/>
    </reaction>
</comment>
<dbReference type="InterPro" id="IPR006195">
    <property type="entry name" value="aa-tRNA-synth_II"/>
</dbReference>
<dbReference type="Gene3D" id="2.40.50.140">
    <property type="entry name" value="Nucleic acid-binding proteins"/>
    <property type="match status" value="1"/>
</dbReference>
<dbReference type="RefSeq" id="WP_405276940.1">
    <property type="nucleotide sequence ID" value="NZ_CP144380.1"/>
</dbReference>
<dbReference type="EC" id="6.1.1.12" evidence="7"/>
<dbReference type="InterPro" id="IPR002312">
    <property type="entry name" value="Asp/Asn-tRNA-synth_IIb"/>
</dbReference>
<dbReference type="PRINTS" id="PR01042">
    <property type="entry name" value="TRNASYNTHASP"/>
</dbReference>
<evidence type="ECO:0000313" key="9">
    <source>
        <dbReference type="EMBL" id="MEK9500990.1"/>
    </source>
</evidence>
<evidence type="ECO:0000256" key="1">
    <source>
        <dbReference type="ARBA" id="ARBA00006303"/>
    </source>
</evidence>
<dbReference type="InterPro" id="IPR004365">
    <property type="entry name" value="NA-bd_OB_tRNA"/>
</dbReference>
<dbReference type="Gene3D" id="3.30.1360.30">
    <property type="entry name" value="GAD-like domain"/>
    <property type="match status" value="1"/>
</dbReference>
<dbReference type="InterPro" id="IPR045864">
    <property type="entry name" value="aa-tRNA-synth_II/BPL/LPL"/>
</dbReference>
<dbReference type="InterPro" id="IPR004524">
    <property type="entry name" value="Asp-tRNA-ligase_1"/>
</dbReference>
<dbReference type="CDD" id="cd04317">
    <property type="entry name" value="EcAspRS_like_N"/>
    <property type="match status" value="1"/>
</dbReference>
<comment type="caution">
    <text evidence="7">Lacks conserved residue(s) required for the propagation of feature annotation.</text>
</comment>
<dbReference type="Pfam" id="PF00152">
    <property type="entry name" value="tRNA-synt_2"/>
    <property type="match status" value="1"/>
</dbReference>
<dbReference type="InterPro" id="IPR047089">
    <property type="entry name" value="Asp-tRNA-ligase_1_N"/>
</dbReference>
<dbReference type="PANTHER" id="PTHR22594">
    <property type="entry name" value="ASPARTYL/LYSYL-TRNA SYNTHETASE"/>
    <property type="match status" value="1"/>
</dbReference>
<dbReference type="Gene3D" id="3.30.930.10">
    <property type="entry name" value="Bira Bifunctional Protein, Domain 2"/>
    <property type="match status" value="1"/>
</dbReference>
<evidence type="ECO:0000256" key="5">
    <source>
        <dbReference type="ARBA" id="ARBA00022917"/>
    </source>
</evidence>
<dbReference type="EMBL" id="JBBHLI010000004">
    <property type="protein sequence ID" value="MEK9500990.1"/>
    <property type="molecule type" value="Genomic_DNA"/>
</dbReference>
<feature type="binding site" evidence="7">
    <location>
        <position position="453"/>
    </location>
    <ligand>
        <name>L-aspartate</name>
        <dbReference type="ChEBI" id="CHEBI:29991"/>
    </ligand>
</feature>
<dbReference type="SUPFAM" id="SSF55261">
    <property type="entry name" value="GAD domain-like"/>
    <property type="match status" value="1"/>
</dbReference>
<keyword evidence="2 7" id="KW-0436">Ligase</keyword>
<proteinExistence type="inferred from homology"/>
<dbReference type="CDD" id="cd00777">
    <property type="entry name" value="AspRS_core"/>
    <property type="match status" value="1"/>
</dbReference>
<comment type="subcellular location">
    <subcellularLocation>
        <location evidence="7">Cytoplasm</location>
    </subcellularLocation>
</comment>
<evidence type="ECO:0000256" key="2">
    <source>
        <dbReference type="ARBA" id="ARBA00022598"/>
    </source>
</evidence>
<dbReference type="PROSITE" id="PS50862">
    <property type="entry name" value="AA_TRNA_LIGASE_II"/>
    <property type="match status" value="1"/>
</dbReference>
<evidence type="ECO:0000256" key="3">
    <source>
        <dbReference type="ARBA" id="ARBA00022741"/>
    </source>
</evidence>
<evidence type="ECO:0000259" key="8">
    <source>
        <dbReference type="PROSITE" id="PS50862"/>
    </source>
</evidence>
<comment type="function">
    <text evidence="7">Catalyzes the attachment of L-aspartate to tRNA(Asp) in a two-step reaction: L-aspartate is first activated by ATP to form Asp-AMP and then transferred to the acceptor end of tRNA(Asp).</text>
</comment>
<feature type="binding site" evidence="7">
    <location>
        <begin position="539"/>
        <end position="542"/>
    </location>
    <ligand>
        <name>ATP</name>
        <dbReference type="ChEBI" id="CHEBI:30616"/>
    </ligand>
</feature>
<evidence type="ECO:0000256" key="4">
    <source>
        <dbReference type="ARBA" id="ARBA00022840"/>
    </source>
</evidence>
<sequence>MTDIGSGSTALRSSSLGVFTAAHIGETHRLTGWVHRRRNLGGLLFLDLRDRSGLLQVSVGPDWTEAESLEIAETFGHEDVVAVEGTIVERPDPNPELPTGAVELRAVTVRRLNKAATPAIPVYRGPEDELPSEELRLQHRVLDLRRAELQANLALRHRLILAVRNYMDGIGFVEVETPILTKPTPEGARDFVVPSSSHPGEFFALPQSPQIYKQILMVAGFDRYFQIARCFRDEALRADRQLEFTQIDVEASFVGVDDILTWMEGLMAELARVGGVPAPLPFPRMTWDEAMERYGSDRPDLRWELEITDFSAALDGIDFRVTQSALDAGGRVRGFRLAGGASLSRRQIEAIEERAKKAGAPGLLWAKRTDEGGSGPLSRFLDESRWQAIGAEPDDLFLMAAGADGVTSPALDAVRAAAIEALELERVRDHAWLWVTDFPVFEAEDDGGLAPNHHPFVQPRPEFIDSLSSDPLAARGDAYDLVYNGTELGSGSIRIHDSALQRRIFTLLGLGDDEIEQKFGFLLRALEAGAPPHGGVAFGMDRIVQRFAGATSLRDVIAFPKTTAARALFEGAPVPIAPGDLADLGLALRGASIQEPERE</sequence>
<keyword evidence="7" id="KW-0963">Cytoplasm</keyword>
<keyword evidence="3 7" id="KW-0547">Nucleotide-binding</keyword>
<protein>
    <recommendedName>
        <fullName evidence="7">Aspartate--tRNA ligase</fullName>
        <ecNumber evidence="7">6.1.1.12</ecNumber>
    </recommendedName>
    <alternativeName>
        <fullName evidence="7">Aspartyl-tRNA synthetase</fullName>
        <shortName evidence="7">AspRS</shortName>
    </alternativeName>
</protein>
<dbReference type="NCBIfam" id="NF001750">
    <property type="entry name" value="PRK00476.1"/>
    <property type="match status" value="1"/>
</dbReference>
<dbReference type="SUPFAM" id="SSF55681">
    <property type="entry name" value="Class II aaRS and biotin synthetases"/>
    <property type="match status" value="1"/>
</dbReference>
<feature type="binding site" evidence="7">
    <location>
        <position position="487"/>
    </location>
    <ligand>
        <name>ATP</name>
        <dbReference type="ChEBI" id="CHEBI:30616"/>
    </ligand>
</feature>
<dbReference type="InterPro" id="IPR004364">
    <property type="entry name" value="Aa-tRNA-synt_II"/>
</dbReference>
<name>A0ABU9EBQ2_9BACT</name>
<dbReference type="SUPFAM" id="SSF50249">
    <property type="entry name" value="Nucleic acid-binding proteins"/>
    <property type="match status" value="1"/>
</dbReference>
<feature type="binding site" evidence="7">
    <location>
        <begin position="232"/>
        <end position="234"/>
    </location>
    <ligand>
        <name>ATP</name>
        <dbReference type="ChEBI" id="CHEBI:30616"/>
    </ligand>
</feature>
<gene>
    <name evidence="7 9" type="primary">aspS</name>
    <name evidence="9" type="ORF">WI372_08380</name>
</gene>
<evidence type="ECO:0000256" key="6">
    <source>
        <dbReference type="ARBA" id="ARBA00023146"/>
    </source>
</evidence>
<dbReference type="GO" id="GO:0004815">
    <property type="term" value="F:aspartate-tRNA ligase activity"/>
    <property type="evidence" value="ECO:0007669"/>
    <property type="project" value="UniProtKB-EC"/>
</dbReference>
<dbReference type="InterPro" id="IPR029351">
    <property type="entry name" value="GAD_dom"/>
</dbReference>
<keyword evidence="4 7" id="KW-0067">ATP-binding</keyword>
<dbReference type="Pfam" id="PF01336">
    <property type="entry name" value="tRNA_anti-codon"/>
    <property type="match status" value="1"/>
</dbReference>
<evidence type="ECO:0000313" key="10">
    <source>
        <dbReference type="Proteomes" id="UP001484239"/>
    </source>
</evidence>
<dbReference type="Proteomes" id="UP001484239">
    <property type="component" value="Unassembled WGS sequence"/>
</dbReference>
<comment type="caution">
    <text evidence="9">The sequence shown here is derived from an EMBL/GenBank/DDBJ whole genome shotgun (WGS) entry which is preliminary data.</text>
</comment>
<feature type="binding site" evidence="7">
    <location>
        <position position="241"/>
    </location>
    <ligand>
        <name>ATP</name>
        <dbReference type="ChEBI" id="CHEBI:30616"/>
    </ligand>
</feature>
<feature type="region of interest" description="Aspartate" evidence="7">
    <location>
        <begin position="210"/>
        <end position="213"/>
    </location>
</feature>
<feature type="binding site" evidence="7">
    <location>
        <position position="186"/>
    </location>
    <ligand>
        <name>L-aspartate</name>
        <dbReference type="ChEBI" id="CHEBI:29991"/>
    </ligand>
</feature>